<name>A0ABR9SDC5_9BURK</name>
<feature type="signal peptide" evidence="1">
    <location>
        <begin position="1"/>
        <end position="21"/>
    </location>
</feature>
<evidence type="ECO:0000256" key="1">
    <source>
        <dbReference type="SAM" id="SignalP"/>
    </source>
</evidence>
<dbReference type="RefSeq" id="WP_193779902.1">
    <property type="nucleotide sequence ID" value="NZ_JADDOJ010000021.1"/>
</dbReference>
<proteinExistence type="predicted"/>
<evidence type="ECO:0000313" key="2">
    <source>
        <dbReference type="EMBL" id="MBE7940356.1"/>
    </source>
</evidence>
<dbReference type="Proteomes" id="UP000715965">
    <property type="component" value="Unassembled WGS sequence"/>
</dbReference>
<dbReference type="EMBL" id="JADDOJ010000021">
    <property type="protein sequence ID" value="MBE7940356.1"/>
    <property type="molecule type" value="Genomic_DNA"/>
</dbReference>
<keyword evidence="1" id="KW-0732">Signal</keyword>
<protein>
    <submittedName>
        <fullName evidence="2">Uncharacterized protein</fullName>
    </submittedName>
</protein>
<gene>
    <name evidence="2" type="ORF">IM725_07210</name>
</gene>
<comment type="caution">
    <text evidence="2">The sequence shown here is derived from an EMBL/GenBank/DDBJ whole genome shotgun (WGS) entry which is preliminary data.</text>
</comment>
<organism evidence="2 3">
    <name type="scientific">Ramlibacter aquaticus</name>
    <dbReference type="NCBI Taxonomy" id="2780094"/>
    <lineage>
        <taxon>Bacteria</taxon>
        <taxon>Pseudomonadati</taxon>
        <taxon>Pseudomonadota</taxon>
        <taxon>Betaproteobacteria</taxon>
        <taxon>Burkholderiales</taxon>
        <taxon>Comamonadaceae</taxon>
        <taxon>Ramlibacter</taxon>
    </lineage>
</organism>
<reference evidence="2 3" key="1">
    <citation type="submission" date="2020-10" db="EMBL/GenBank/DDBJ databases">
        <title>Draft genome of Ramlibacter aquaticus LMG 30558.</title>
        <authorList>
            <person name="Props R."/>
        </authorList>
    </citation>
    <scope>NUCLEOTIDE SEQUENCE [LARGE SCALE GENOMIC DNA]</scope>
    <source>
        <strain evidence="2 3">LMG 30558</strain>
    </source>
</reference>
<accession>A0ABR9SDC5</accession>
<feature type="chain" id="PRO_5047328547" evidence="1">
    <location>
        <begin position="22"/>
        <end position="452"/>
    </location>
</feature>
<keyword evidence="3" id="KW-1185">Reference proteome</keyword>
<sequence>MHRFIQFAIAPLVAASLAACGGGGGALTATASTASAAADSGLLSDASAATARLAPGSAAGGTVAVAAGTPAAAPSSPASAAVPGQPGLQALALPPYAAPGLQAGASVALGALDNGGFALAWLLPSTGTPASLRVQAFDPRGQATGAPLTLPLDRPLAGAALGVLGDGSVVAAFTQVQDDTAAATETRSLLLTRWDRNGSPVVAGQPVRQVTASLMASAGPSGEARVIPTRDGGFALAWQESAVVPGSTPLLTAQLQRFDAAGAALGAAQLLDDRLSPARQPDLSRIAALPGGGVLVPRLFSALDPSPVLELDWRPVGSAGRSAAVPANAQAASAGGLPVGTQLQPLEGGGYIALRPDGLQRFGNDGLALGPLSPLAQGGALVALRGGGFVVIGWDGSAQAFDAQAQPVGARLALALPQAPQPPLSSALASGGVAQAMPGDAQFSLDLLLPTR</sequence>
<evidence type="ECO:0000313" key="3">
    <source>
        <dbReference type="Proteomes" id="UP000715965"/>
    </source>
</evidence>
<dbReference type="PROSITE" id="PS51257">
    <property type="entry name" value="PROKAR_LIPOPROTEIN"/>
    <property type="match status" value="1"/>
</dbReference>